<comment type="caution">
    <text evidence="1">The sequence shown here is derived from an EMBL/GenBank/DDBJ whole genome shotgun (WGS) entry which is preliminary data.</text>
</comment>
<name>A0ACC4CNN9_POPAL</name>
<accession>A0ACC4CNN9</accession>
<evidence type="ECO:0000313" key="2">
    <source>
        <dbReference type="Proteomes" id="UP000309997"/>
    </source>
</evidence>
<gene>
    <name evidence="1" type="ORF">D5086_007389</name>
</gene>
<evidence type="ECO:0000313" key="1">
    <source>
        <dbReference type="EMBL" id="KAL3599471.1"/>
    </source>
</evidence>
<dbReference type="EMBL" id="RCHU02000003">
    <property type="protein sequence ID" value="KAL3599471.1"/>
    <property type="molecule type" value="Genomic_DNA"/>
</dbReference>
<sequence>MAGIDISKYAHSPVHKAIATKNYATLRKILAGLPRPCNPAEIRTEAISLAEEEKAEAIAAAIDRRDVPNRDTPLHLAVKLGDETATEMLMVAGADWSLQNEQGWSALQEAICNKEEGIAMIIVRHYQPLAWAKWCRRLPRLVGTMRRMRDFYMEITFHFESSVIPFISRIAPSDTYKIWKRGANLRADMTMAGFDGFRIQRSDQSILFLGDGSEDGKVPSGSLCMITHKDKEVMNALDGAGSPATDEELTWRRQEKTEMVGSWKAKVSDLLGDSPSGSQPKPGRHSVEIVLRDEHRKGRDSKASTSVSSESNNRRKEGSRENEYKKGLRPTLWLSPNFPLQTEELLPLLDILANKVKAIRRLRELLTTKLPMGTFPVKVAIPVVPTIRVLVTFTKFEELQPLDEFSTPPSSPTAAGRESPLVTQSSTSSWFQWIKAPYQRPGSSAGGSSSRIENIQDPFAIPSEYTWVTAEAKKKKMQEKNKSKKAKNHGLMSNRE</sequence>
<organism evidence="1 2">
    <name type="scientific">Populus alba</name>
    <name type="common">White poplar</name>
    <dbReference type="NCBI Taxonomy" id="43335"/>
    <lineage>
        <taxon>Eukaryota</taxon>
        <taxon>Viridiplantae</taxon>
        <taxon>Streptophyta</taxon>
        <taxon>Embryophyta</taxon>
        <taxon>Tracheophyta</taxon>
        <taxon>Spermatophyta</taxon>
        <taxon>Magnoliopsida</taxon>
        <taxon>eudicotyledons</taxon>
        <taxon>Gunneridae</taxon>
        <taxon>Pentapetalae</taxon>
        <taxon>rosids</taxon>
        <taxon>fabids</taxon>
        <taxon>Malpighiales</taxon>
        <taxon>Salicaceae</taxon>
        <taxon>Saliceae</taxon>
        <taxon>Populus</taxon>
    </lineage>
</organism>
<reference evidence="1 2" key="1">
    <citation type="journal article" date="2024" name="Plant Biotechnol. J.">
        <title>Genome and CRISPR/Cas9 system of a widespread forest tree (Populus alba) in the world.</title>
        <authorList>
            <person name="Liu Y.J."/>
            <person name="Jiang P.F."/>
            <person name="Han X.M."/>
            <person name="Li X.Y."/>
            <person name="Wang H.M."/>
            <person name="Wang Y.J."/>
            <person name="Wang X.X."/>
            <person name="Zeng Q.Y."/>
        </authorList>
    </citation>
    <scope>NUCLEOTIDE SEQUENCE [LARGE SCALE GENOMIC DNA]</scope>
    <source>
        <strain evidence="2">cv. PAL-ZL1</strain>
    </source>
</reference>
<keyword evidence="2" id="KW-1185">Reference proteome</keyword>
<protein>
    <submittedName>
        <fullName evidence="1">Uncharacterized protein</fullName>
    </submittedName>
</protein>
<dbReference type="Proteomes" id="UP000309997">
    <property type="component" value="Unassembled WGS sequence"/>
</dbReference>
<proteinExistence type="predicted"/>